<gene>
    <name evidence="1" type="ORF">HHI36_008883</name>
</gene>
<reference evidence="1 2" key="1">
    <citation type="journal article" date="2021" name="BMC Biol.">
        <title>Horizontally acquired antibacterial genes associated with adaptive radiation of ladybird beetles.</title>
        <authorList>
            <person name="Li H.S."/>
            <person name="Tang X.F."/>
            <person name="Huang Y.H."/>
            <person name="Xu Z.Y."/>
            <person name="Chen M.L."/>
            <person name="Du X.Y."/>
            <person name="Qiu B.Y."/>
            <person name="Chen P.T."/>
            <person name="Zhang W."/>
            <person name="Slipinski A."/>
            <person name="Escalona H.E."/>
            <person name="Waterhouse R.M."/>
            <person name="Zwick A."/>
            <person name="Pang H."/>
        </authorList>
    </citation>
    <scope>NUCLEOTIDE SEQUENCE [LARGE SCALE GENOMIC DNA]</scope>
    <source>
        <strain evidence="1">SYSU2018</strain>
    </source>
</reference>
<organism evidence="1 2">
    <name type="scientific">Cryptolaemus montrouzieri</name>
    <dbReference type="NCBI Taxonomy" id="559131"/>
    <lineage>
        <taxon>Eukaryota</taxon>
        <taxon>Metazoa</taxon>
        <taxon>Ecdysozoa</taxon>
        <taxon>Arthropoda</taxon>
        <taxon>Hexapoda</taxon>
        <taxon>Insecta</taxon>
        <taxon>Pterygota</taxon>
        <taxon>Neoptera</taxon>
        <taxon>Endopterygota</taxon>
        <taxon>Coleoptera</taxon>
        <taxon>Polyphaga</taxon>
        <taxon>Cucujiformia</taxon>
        <taxon>Coccinelloidea</taxon>
        <taxon>Coccinellidae</taxon>
        <taxon>Scymninae</taxon>
        <taxon>Scymnini</taxon>
        <taxon>Cryptolaemus</taxon>
    </lineage>
</organism>
<name>A0ABD2MUK3_9CUCU</name>
<accession>A0ABD2MUK3</accession>
<dbReference type="InterPro" id="IPR036179">
    <property type="entry name" value="Ig-like_dom_sf"/>
</dbReference>
<dbReference type="Proteomes" id="UP001516400">
    <property type="component" value="Unassembled WGS sequence"/>
</dbReference>
<dbReference type="SUPFAM" id="SSF48726">
    <property type="entry name" value="Immunoglobulin"/>
    <property type="match status" value="1"/>
</dbReference>
<proteinExistence type="predicted"/>
<evidence type="ECO:0000313" key="2">
    <source>
        <dbReference type="Proteomes" id="UP001516400"/>
    </source>
</evidence>
<dbReference type="InterPro" id="IPR013783">
    <property type="entry name" value="Ig-like_fold"/>
</dbReference>
<protein>
    <submittedName>
        <fullName evidence="1">Uncharacterized protein</fullName>
    </submittedName>
</protein>
<dbReference type="Gene3D" id="2.60.40.10">
    <property type="entry name" value="Immunoglobulins"/>
    <property type="match status" value="1"/>
</dbReference>
<evidence type="ECO:0000313" key="1">
    <source>
        <dbReference type="EMBL" id="KAL3269825.1"/>
    </source>
</evidence>
<feature type="non-terminal residue" evidence="1">
    <location>
        <position position="1"/>
    </location>
</feature>
<comment type="caution">
    <text evidence="1">The sequence shown here is derived from an EMBL/GenBank/DDBJ whole genome shotgun (WGS) entry which is preliminary data.</text>
</comment>
<dbReference type="AlphaFoldDB" id="A0ABD2MUK3"/>
<sequence>GSLYPLEASLKNGGSRDQPTTATLVIVPTKEDDGSIFRCEVWNRALRSDKKLVSTVTLSVNCE</sequence>
<dbReference type="EMBL" id="JABFTP020000021">
    <property type="protein sequence ID" value="KAL3269825.1"/>
    <property type="molecule type" value="Genomic_DNA"/>
</dbReference>
<keyword evidence="2" id="KW-1185">Reference proteome</keyword>